<dbReference type="PANTHER" id="PTHR24198:SF165">
    <property type="entry name" value="ANKYRIN REPEAT-CONTAINING PROTEIN-RELATED"/>
    <property type="match status" value="1"/>
</dbReference>
<evidence type="ECO:0000313" key="4">
    <source>
        <dbReference type="EMBL" id="CAH0045101.1"/>
    </source>
</evidence>
<sequence>MTLAKFRARKWDPDLKFLKEILGEHQSIDINTQTFPKGFRIKEAHLLVMGVKQWDREQQQPDGLFEPDALGWYPIHHATTFSDLKLGKYVIDDYDPNVRDLWGWAPLHNACLRGDATWVDELIDAGAETSVVATDGVSPMHCAAKYGKLEVAKMLLKEEGSEDVVYKRQTRTDLNQRHPIHWAAVEGHKVFVKLMVGDKDLQDRSLQAF</sequence>
<accession>A0A9N9YU56</accession>
<evidence type="ECO:0000256" key="2">
    <source>
        <dbReference type="ARBA" id="ARBA00023043"/>
    </source>
</evidence>
<keyword evidence="5" id="KW-1185">Reference proteome</keyword>
<dbReference type="SUPFAM" id="SSF48403">
    <property type="entry name" value="Ankyrin repeat"/>
    <property type="match status" value="1"/>
</dbReference>
<feature type="repeat" description="ANK" evidence="3">
    <location>
        <begin position="102"/>
        <end position="134"/>
    </location>
</feature>
<dbReference type="PROSITE" id="PS50297">
    <property type="entry name" value="ANK_REP_REGION"/>
    <property type="match status" value="1"/>
</dbReference>
<proteinExistence type="predicted"/>
<dbReference type="PANTHER" id="PTHR24198">
    <property type="entry name" value="ANKYRIN REPEAT AND PROTEIN KINASE DOMAIN-CONTAINING PROTEIN"/>
    <property type="match status" value="1"/>
</dbReference>
<dbReference type="Proteomes" id="UP000775872">
    <property type="component" value="Unassembled WGS sequence"/>
</dbReference>
<reference evidence="4 5" key="2">
    <citation type="submission" date="2021-10" db="EMBL/GenBank/DDBJ databases">
        <authorList>
            <person name="Piombo E."/>
        </authorList>
    </citation>
    <scope>NUCLEOTIDE SEQUENCE [LARGE SCALE GENOMIC DNA]</scope>
</reference>
<dbReference type="Gene3D" id="1.25.40.20">
    <property type="entry name" value="Ankyrin repeat-containing domain"/>
    <property type="match status" value="1"/>
</dbReference>
<dbReference type="EMBL" id="CABFOC020000011">
    <property type="protein sequence ID" value="CAH0045101.1"/>
    <property type="molecule type" value="Genomic_DNA"/>
</dbReference>
<organism evidence="4 5">
    <name type="scientific">Clonostachys solani</name>
    <dbReference type="NCBI Taxonomy" id="160281"/>
    <lineage>
        <taxon>Eukaryota</taxon>
        <taxon>Fungi</taxon>
        <taxon>Dikarya</taxon>
        <taxon>Ascomycota</taxon>
        <taxon>Pezizomycotina</taxon>
        <taxon>Sordariomycetes</taxon>
        <taxon>Hypocreomycetidae</taxon>
        <taxon>Hypocreales</taxon>
        <taxon>Bionectriaceae</taxon>
        <taxon>Clonostachys</taxon>
    </lineage>
</organism>
<keyword evidence="2 3" id="KW-0040">ANK repeat</keyword>
<reference evidence="5" key="1">
    <citation type="submission" date="2019-06" db="EMBL/GenBank/DDBJ databases">
        <authorList>
            <person name="Broberg M."/>
        </authorList>
    </citation>
    <scope>NUCLEOTIDE SEQUENCE [LARGE SCALE GENOMIC DNA]</scope>
</reference>
<dbReference type="PROSITE" id="PS50088">
    <property type="entry name" value="ANK_REPEAT"/>
    <property type="match status" value="2"/>
</dbReference>
<keyword evidence="1" id="KW-0677">Repeat</keyword>
<dbReference type="InterPro" id="IPR036770">
    <property type="entry name" value="Ankyrin_rpt-contain_sf"/>
</dbReference>
<evidence type="ECO:0000313" key="5">
    <source>
        <dbReference type="Proteomes" id="UP000775872"/>
    </source>
</evidence>
<protein>
    <submittedName>
        <fullName evidence="4">Uncharacterized protein</fullName>
    </submittedName>
</protein>
<dbReference type="SMART" id="SM00248">
    <property type="entry name" value="ANK"/>
    <property type="match status" value="4"/>
</dbReference>
<comment type="caution">
    <text evidence="4">The sequence shown here is derived from an EMBL/GenBank/DDBJ whole genome shotgun (WGS) entry which is preliminary data.</text>
</comment>
<dbReference type="AlphaFoldDB" id="A0A9N9YU56"/>
<dbReference type="OrthoDB" id="1577640at2759"/>
<gene>
    <name evidence="4" type="ORF">CSOL1703_00010844</name>
</gene>
<evidence type="ECO:0000256" key="3">
    <source>
        <dbReference type="PROSITE-ProRule" id="PRU00023"/>
    </source>
</evidence>
<name>A0A9N9YU56_9HYPO</name>
<dbReference type="Pfam" id="PF12796">
    <property type="entry name" value="Ank_2"/>
    <property type="match status" value="1"/>
</dbReference>
<feature type="repeat" description="ANK" evidence="3">
    <location>
        <begin position="135"/>
        <end position="167"/>
    </location>
</feature>
<dbReference type="InterPro" id="IPR002110">
    <property type="entry name" value="Ankyrin_rpt"/>
</dbReference>
<evidence type="ECO:0000256" key="1">
    <source>
        <dbReference type="ARBA" id="ARBA00022737"/>
    </source>
</evidence>